<dbReference type="Proteomes" id="UP000708208">
    <property type="component" value="Unassembled WGS sequence"/>
</dbReference>
<protein>
    <submittedName>
        <fullName evidence="1">Uncharacterized protein</fullName>
    </submittedName>
</protein>
<dbReference type="AlphaFoldDB" id="A0A8J2PWR0"/>
<proteinExistence type="predicted"/>
<evidence type="ECO:0000313" key="1">
    <source>
        <dbReference type="EMBL" id="CAG7831252.1"/>
    </source>
</evidence>
<accession>A0A8J2PWR0</accession>
<evidence type="ECO:0000313" key="2">
    <source>
        <dbReference type="Proteomes" id="UP000708208"/>
    </source>
</evidence>
<sequence length="111" mass="12438">MTNDFLPAFSPLLVECSSLKERLLKEEEMGTSIVSNFPYFGKMTLLGKDVLDMMGIQQAIPGVFDLTVISTGCLNRIRFGVSTMNGHPIDSEQHCKYLEFEMEKLINLDAS</sequence>
<name>A0A8J2PWR0_9HEXA</name>
<comment type="caution">
    <text evidence="1">The sequence shown here is derived from an EMBL/GenBank/DDBJ whole genome shotgun (WGS) entry which is preliminary data.</text>
</comment>
<dbReference type="EMBL" id="CAJVCH010559566">
    <property type="protein sequence ID" value="CAG7831252.1"/>
    <property type="molecule type" value="Genomic_DNA"/>
</dbReference>
<keyword evidence="2" id="KW-1185">Reference proteome</keyword>
<gene>
    <name evidence="1" type="ORF">AFUS01_LOCUS41005</name>
</gene>
<reference evidence="1" key="1">
    <citation type="submission" date="2021-06" db="EMBL/GenBank/DDBJ databases">
        <authorList>
            <person name="Hodson N. C."/>
            <person name="Mongue J. A."/>
            <person name="Jaron S. K."/>
        </authorList>
    </citation>
    <scope>NUCLEOTIDE SEQUENCE</scope>
</reference>
<organism evidence="1 2">
    <name type="scientific">Allacma fusca</name>
    <dbReference type="NCBI Taxonomy" id="39272"/>
    <lineage>
        <taxon>Eukaryota</taxon>
        <taxon>Metazoa</taxon>
        <taxon>Ecdysozoa</taxon>
        <taxon>Arthropoda</taxon>
        <taxon>Hexapoda</taxon>
        <taxon>Collembola</taxon>
        <taxon>Symphypleona</taxon>
        <taxon>Sminthuridae</taxon>
        <taxon>Allacma</taxon>
    </lineage>
</organism>